<dbReference type="Proteomes" id="UP000193922">
    <property type="component" value="Unassembled WGS sequence"/>
</dbReference>
<keyword evidence="1" id="KW-0732">Signal</keyword>
<dbReference type="GeneID" id="63808392"/>
<evidence type="ECO:0000256" key="1">
    <source>
        <dbReference type="SAM" id="SignalP"/>
    </source>
</evidence>
<feature type="signal peptide" evidence="1">
    <location>
        <begin position="1"/>
        <end position="23"/>
    </location>
</feature>
<sequence>MSSAPLSLLVVGLGWRLLRGITASSVLLRPTVFSAANMSTTSLLDWRSAPFAVSVSPDTSSSSQLGDSVIMFEANCWLLPAAYESDAPARTPTSLSLLFAPRYLPCVRPALADRRLLSGRVVRPEPAVYRPLDKPAAAACLEAAAAAGFGQRVLRSASWSAAAPPFQSQTMPSASSPACAATTSPCPVQSTGSCCRYRTARCTRHSGTLQTCSWCRHQSSRCWWRTWGSTLRASFR</sequence>
<dbReference type="RefSeq" id="XP_040740954.1">
    <property type="nucleotide sequence ID" value="XM_040891744.1"/>
</dbReference>
<reference evidence="2 3" key="1">
    <citation type="submission" date="2016-07" db="EMBL/GenBank/DDBJ databases">
        <title>Pervasive Adenine N6-methylation of Active Genes in Fungi.</title>
        <authorList>
            <consortium name="DOE Joint Genome Institute"/>
            <person name="Mondo S.J."/>
            <person name="Dannebaum R.O."/>
            <person name="Kuo R.C."/>
            <person name="Labutti K."/>
            <person name="Haridas S."/>
            <person name="Kuo A."/>
            <person name="Salamov A."/>
            <person name="Ahrendt S.R."/>
            <person name="Lipzen A."/>
            <person name="Sullivan W."/>
            <person name="Andreopoulos W.B."/>
            <person name="Clum A."/>
            <person name="Lindquist E."/>
            <person name="Daum C."/>
            <person name="Ramamoorthy G.K."/>
            <person name="Gryganskyi A."/>
            <person name="Culley D."/>
            <person name="Magnuson J.K."/>
            <person name="James T.Y."/>
            <person name="O'Malley M.A."/>
            <person name="Stajich J.E."/>
            <person name="Spatafora J.W."/>
            <person name="Visel A."/>
            <person name="Grigoriev I.V."/>
        </authorList>
    </citation>
    <scope>NUCLEOTIDE SEQUENCE [LARGE SCALE GENOMIC DNA]</scope>
    <source>
        <strain evidence="2 3">ATCC 12442</strain>
    </source>
</reference>
<evidence type="ECO:0000313" key="3">
    <source>
        <dbReference type="Proteomes" id="UP000193922"/>
    </source>
</evidence>
<evidence type="ECO:0000313" key="2">
    <source>
        <dbReference type="EMBL" id="ORX67032.1"/>
    </source>
</evidence>
<feature type="chain" id="PRO_5011007306" description="Secreted protein" evidence="1">
    <location>
        <begin position="24"/>
        <end position="236"/>
    </location>
</feature>
<keyword evidence="3" id="KW-1185">Reference proteome</keyword>
<dbReference type="EMBL" id="MCFD01000013">
    <property type="protein sequence ID" value="ORX67032.1"/>
    <property type="molecule type" value="Genomic_DNA"/>
</dbReference>
<proteinExistence type="predicted"/>
<gene>
    <name evidence="2" type="ORF">DL89DRAFT_51145</name>
</gene>
<dbReference type="AlphaFoldDB" id="A0A1Y1W0N0"/>
<protein>
    <recommendedName>
        <fullName evidence="4">Secreted protein</fullName>
    </recommendedName>
</protein>
<accession>A0A1Y1W0N0</accession>
<comment type="caution">
    <text evidence="2">The sequence shown here is derived from an EMBL/GenBank/DDBJ whole genome shotgun (WGS) entry which is preliminary data.</text>
</comment>
<name>A0A1Y1W0N0_9FUNG</name>
<organism evidence="2 3">
    <name type="scientific">Linderina pennispora</name>
    <dbReference type="NCBI Taxonomy" id="61395"/>
    <lineage>
        <taxon>Eukaryota</taxon>
        <taxon>Fungi</taxon>
        <taxon>Fungi incertae sedis</taxon>
        <taxon>Zoopagomycota</taxon>
        <taxon>Kickxellomycotina</taxon>
        <taxon>Kickxellomycetes</taxon>
        <taxon>Kickxellales</taxon>
        <taxon>Kickxellaceae</taxon>
        <taxon>Linderina</taxon>
    </lineage>
</organism>
<evidence type="ECO:0008006" key="4">
    <source>
        <dbReference type="Google" id="ProtNLM"/>
    </source>
</evidence>